<dbReference type="EnsemblBacteria" id="CAD74906">
    <property type="protein sequence ID" value="CAD74906"/>
    <property type="gene ID" value="RB6610"/>
</dbReference>
<dbReference type="Proteomes" id="UP000001025">
    <property type="component" value="Chromosome"/>
</dbReference>
<evidence type="ECO:0000256" key="1">
    <source>
        <dbReference type="SAM" id="MobiDB-lite"/>
    </source>
</evidence>
<dbReference type="eggNOG" id="ENOG502Z83I">
    <property type="taxonomic scope" value="Bacteria"/>
</dbReference>
<dbReference type="OrthoDB" id="366044at2"/>
<dbReference type="AlphaFoldDB" id="Q7UQ00"/>
<accession>Q7UQ00</accession>
<dbReference type="InParanoid" id="Q7UQ00"/>
<evidence type="ECO:0000259" key="2">
    <source>
        <dbReference type="Pfam" id="PF26300"/>
    </source>
</evidence>
<dbReference type="PATRIC" id="fig|243090.15.peg.3202"/>
<evidence type="ECO:0000313" key="3">
    <source>
        <dbReference type="EMBL" id="CAD74906.1"/>
    </source>
</evidence>
<feature type="region of interest" description="Disordered" evidence="1">
    <location>
        <begin position="840"/>
        <end position="859"/>
    </location>
</feature>
<dbReference type="EMBL" id="BX294144">
    <property type="protein sequence ID" value="CAD74906.1"/>
    <property type="molecule type" value="Genomic_DNA"/>
</dbReference>
<feature type="domain" description="PPi-type phosphoenolpyruvate carboxykinase lobe 2" evidence="2">
    <location>
        <begin position="578"/>
        <end position="691"/>
    </location>
</feature>
<dbReference type="InterPro" id="IPR058710">
    <property type="entry name" value="PEPCK_lobe_2"/>
</dbReference>
<proteinExistence type="predicted"/>
<evidence type="ECO:0000313" key="4">
    <source>
        <dbReference type="Proteomes" id="UP000001025"/>
    </source>
</evidence>
<name>Q7UQ00_RHOBA</name>
<keyword evidence="4" id="KW-1185">Reference proteome</keyword>
<dbReference type="Pfam" id="PF26300">
    <property type="entry name" value="PEPCK_PPi_lobe_2"/>
    <property type="match status" value="1"/>
</dbReference>
<dbReference type="HOGENOM" id="CLU_275663_0_0_0"/>
<protein>
    <recommendedName>
        <fullName evidence="2">PPi-type phosphoenolpyruvate carboxykinase lobe 2 domain-containing protein</fullName>
    </recommendedName>
</protein>
<reference evidence="3 4" key="1">
    <citation type="journal article" date="2003" name="Proc. Natl. Acad. Sci. U.S.A.">
        <title>Complete genome sequence of the marine planctomycete Pirellula sp. strain 1.</title>
        <authorList>
            <person name="Gloeckner F.O."/>
            <person name="Kube M."/>
            <person name="Bauer M."/>
            <person name="Teeling H."/>
            <person name="Lombardot T."/>
            <person name="Ludwig W."/>
            <person name="Gade D."/>
            <person name="Beck A."/>
            <person name="Borzym K."/>
            <person name="Heitmann K."/>
            <person name="Rabus R."/>
            <person name="Schlesner H."/>
            <person name="Amann R."/>
            <person name="Reinhardt R."/>
        </authorList>
    </citation>
    <scope>NUCLEOTIDE SEQUENCE [LARGE SCALE GENOMIC DNA]</scope>
    <source>
        <strain evidence="4">DSM 10527 / NCIMB 13988 / SH1</strain>
    </source>
</reference>
<sequence>MLSSSPPSLSLDPTFFVRLPSIVERFGRKVLRDQLRQSFSITKLGFADHIHVRTGEILMALLREPTELQRALSWDRMLAAAPEQRQRLQNYLSFQLALAGLMPPGEEDQERPDAAFPREMLDSFRERNAILRQHQPPIDQRIEAFLASYFGDEVGDEPLKLPSRSLNLDRHGMARELSMPLGGNKFENDQVKSYRCFNGVLNNPRADRRTTAGTFHVVEGGLSIPGDKRVVPKNVFVNLFRAAMQPPAADMELPYTHNSPHPAESWVSLMLRPLVAPGVPGYSESKTMETRFFVPGNYVSNLDFVESIFGNAGDPLIAACDAGLDAKHWSGHTGCVILATHLTQLTKKELGLPHYDDANERQRHDRMCWQDETERYNDGGAFKITCRNSDGVIVTLIADNYYGYCKKEVKTQLSYAANLMGNAEEEHAGGAIAFASYSLGDEFQVNSRLYNGQTFADVAKRYSDFIDVQPEGYGIDRIHPSVIYIPEDALATLRERCIRWTDSSGKEQSIPLSPDEIYIAPSGYKLQLEKHPSAPSWRLIGTVGEGVFCHKPCTVSGGGKSEISKSLRDYMLYGPIFVKDHEIDFQLVDDIFSKDYGTRWSNSYTGRTDYSERPSRKVLDPNRSLGSVIKLLTPSPEYNDDYNAWLKSIPEHVYALALIIKRFAGPGVGDDWRESFGVDIVNGSPGHELKIGSRPLVGTYLRVGLENSQWRTFKLRQDFIASSKVQREDDISVSIVVPAGSIGDVGSAVAEAPSYKFVENCEYRLFQRPDDAVHRGLDKQTESDLAAPGNFISNFEPLTSQQARDIIRDAIEFDKFTGPMEELLLTAAASEDGYVVSTANPRLVDGKPTKNPRYLQDRPDLASPRATYVAMRGIQLHRKLGTSDAVLTPVGAVLSGRRNNPPDAEAGIRSLAVYSPLHYQELPELVMDYVCSLTGKSPSTTGAGSEGALTKGPFNALHPAVDLNAVIVSMILTDLGGFSTPAGHVGPNLEVGHDISLLIPEVWCRMTAEERDPRRMIEDGMLEKIEDFDHDGKRIPASRLGYRITDKFVRTYLARVFDNPSKVFPEPILRPEKQDEDSFADGVLQISEAQARVAQNYFGDSGYELACPPLRAALDIMVHGEHNGKTIDDPEVRQLFSRESLLSSDWYRRRLDAKQQRDIAHWKSMQQRLQAFMDDPLNADATERLNMKAQYEYATQQRQLAESGDYIASLQGTLGVDPMSPLPNDPVMLDRLASV</sequence>
<organism evidence="3 4">
    <name type="scientific">Rhodopirellula baltica (strain DSM 10527 / NCIMB 13988 / SH1)</name>
    <dbReference type="NCBI Taxonomy" id="243090"/>
    <lineage>
        <taxon>Bacteria</taxon>
        <taxon>Pseudomonadati</taxon>
        <taxon>Planctomycetota</taxon>
        <taxon>Planctomycetia</taxon>
        <taxon>Pirellulales</taxon>
        <taxon>Pirellulaceae</taxon>
        <taxon>Rhodopirellula</taxon>
    </lineage>
</organism>
<dbReference type="KEGG" id="rba:RB6610"/>
<dbReference type="STRING" id="243090.RB6610"/>
<gene>
    <name evidence="3" type="ordered locus">RB6610</name>
</gene>